<gene>
    <name evidence="1" type="ORF">STSP1_00576</name>
</gene>
<keyword evidence="2" id="KW-1185">Reference proteome</keyword>
<dbReference type="SUPFAM" id="SSF143880">
    <property type="entry name" value="NE0471 N-terminal domain-like"/>
    <property type="match status" value="1"/>
</dbReference>
<evidence type="ECO:0000313" key="1">
    <source>
        <dbReference type="EMBL" id="ARN56202.1"/>
    </source>
</evidence>
<protein>
    <recommendedName>
        <fullName evidence="3">DUF2442 domain-containing protein</fullName>
    </recommendedName>
</protein>
<dbReference type="Gene3D" id="3.30.2020.10">
    <property type="entry name" value="NE0471-like N-terminal domain"/>
    <property type="match status" value="1"/>
</dbReference>
<dbReference type="AlphaFoldDB" id="A0A1W6LKC9"/>
<dbReference type="OrthoDB" id="162796at2"/>
<accession>A0A1W6LKC9</accession>
<dbReference type="Proteomes" id="UP000193334">
    <property type="component" value="Chromosome"/>
</dbReference>
<dbReference type="InterPro" id="IPR018841">
    <property type="entry name" value="DUF2442"/>
</dbReference>
<dbReference type="Pfam" id="PF10387">
    <property type="entry name" value="DUF2442"/>
    <property type="match status" value="1"/>
</dbReference>
<reference evidence="2" key="1">
    <citation type="submission" date="2017-04" db="EMBL/GenBank/DDBJ databases">
        <title>Comparative genomics and description of representatives of a novel lineage of planctomycetes thriving in anoxic sediments.</title>
        <authorList>
            <person name="Spring S."/>
            <person name="Bunk B."/>
            <person name="Sproer C."/>
        </authorList>
    </citation>
    <scope>NUCLEOTIDE SEQUENCE [LARGE SCALE GENOMIC DNA]</scope>
    <source>
        <strain evidence="2">ST-PulAB-D4</strain>
    </source>
</reference>
<dbReference type="STRING" id="1941349.STSP1_00576"/>
<sequence>MYKGVIEVKPLEDFKLDLKFENGERRVFDLSRYLNKGKFAELKNMQMFNSARVAFDSVEWANGIDIDPETLYNESKCF</sequence>
<dbReference type="EMBL" id="CP021023">
    <property type="protein sequence ID" value="ARN56202.1"/>
    <property type="molecule type" value="Genomic_DNA"/>
</dbReference>
<dbReference type="KEGG" id="pbp:STSP1_00576"/>
<dbReference type="InterPro" id="IPR036782">
    <property type="entry name" value="NE0471-like_N"/>
</dbReference>
<evidence type="ECO:0008006" key="3">
    <source>
        <dbReference type="Google" id="ProtNLM"/>
    </source>
</evidence>
<organism evidence="1 2">
    <name type="scientific">Sedimentisphaera salicampi</name>
    <dbReference type="NCBI Taxonomy" id="1941349"/>
    <lineage>
        <taxon>Bacteria</taxon>
        <taxon>Pseudomonadati</taxon>
        <taxon>Planctomycetota</taxon>
        <taxon>Phycisphaerae</taxon>
        <taxon>Sedimentisphaerales</taxon>
        <taxon>Sedimentisphaeraceae</taxon>
        <taxon>Sedimentisphaera</taxon>
    </lineage>
</organism>
<proteinExistence type="predicted"/>
<dbReference type="RefSeq" id="WP_085754914.1">
    <property type="nucleotide sequence ID" value="NZ_CP021023.1"/>
</dbReference>
<name>A0A1W6LKC9_9BACT</name>
<evidence type="ECO:0000313" key="2">
    <source>
        <dbReference type="Proteomes" id="UP000193334"/>
    </source>
</evidence>